<organism evidence="1 2">
    <name type="scientific">Clostridium estertheticum</name>
    <dbReference type="NCBI Taxonomy" id="238834"/>
    <lineage>
        <taxon>Bacteria</taxon>
        <taxon>Bacillati</taxon>
        <taxon>Bacillota</taxon>
        <taxon>Clostridia</taxon>
        <taxon>Eubacteriales</taxon>
        <taxon>Clostridiaceae</taxon>
        <taxon>Clostridium</taxon>
    </lineage>
</organism>
<reference evidence="1" key="1">
    <citation type="submission" date="2021-11" db="EMBL/GenBank/DDBJ databases">
        <title>Clostridia strains as spoilage organisms.</title>
        <authorList>
            <person name="Wambui J."/>
            <person name="Stevens M.J.A."/>
            <person name="Stephan R."/>
        </authorList>
    </citation>
    <scope>NUCLEOTIDE SEQUENCE</scope>
    <source>
        <strain evidence="1">CF009</strain>
    </source>
</reference>
<dbReference type="EMBL" id="CP086239">
    <property type="protein sequence ID" value="WAG60896.1"/>
    <property type="molecule type" value="Genomic_DNA"/>
</dbReference>
<dbReference type="Proteomes" id="UP001164733">
    <property type="component" value="Chromosome"/>
</dbReference>
<evidence type="ECO:0000313" key="1">
    <source>
        <dbReference type="EMBL" id="WAG60896.1"/>
    </source>
</evidence>
<dbReference type="RefSeq" id="WP_216119665.1">
    <property type="nucleotide sequence ID" value="NZ_CP086239.1"/>
</dbReference>
<proteinExistence type="predicted"/>
<dbReference type="AlphaFoldDB" id="A0AA47EJ60"/>
<evidence type="ECO:0000313" key="2">
    <source>
        <dbReference type="Proteomes" id="UP001164733"/>
    </source>
</evidence>
<accession>A0AA47EJ60</accession>
<sequence>MENDNQENVKILKERKEYINIKKDIIKQLKLKKANTPTFLSQTNDYMSMWIVKELLIADIEERGAYAEWNNGGGQTGIKKNDSVTDLVKVNVQMLKLLDALDIKTTTLVSGEKDEM</sequence>
<gene>
    <name evidence="1" type="ORF">LL038_01190</name>
</gene>
<protein>
    <submittedName>
        <fullName evidence="1">RNA polymerase subunit sigma-70</fullName>
    </submittedName>
</protein>
<name>A0AA47EJ60_9CLOT</name>